<dbReference type="Proteomes" id="UP000243342">
    <property type="component" value="Unassembled WGS sequence"/>
</dbReference>
<name>A0A1J7BYI0_9ACTN</name>
<evidence type="ECO:0000313" key="2">
    <source>
        <dbReference type="Proteomes" id="UP000243342"/>
    </source>
</evidence>
<reference evidence="1 2" key="1">
    <citation type="submission" date="2016-10" db="EMBL/GenBank/DDBJ databases">
        <title>Genome sequence of Streptomyces gilvigriseus MUSC 26.</title>
        <authorList>
            <person name="Lee L.-H."/>
            <person name="Ser H.-L."/>
        </authorList>
    </citation>
    <scope>NUCLEOTIDE SEQUENCE [LARGE SCALE GENOMIC DNA]</scope>
    <source>
        <strain evidence="1 2">MUSC 26</strain>
    </source>
</reference>
<dbReference type="EMBL" id="MLCF01000019">
    <property type="protein sequence ID" value="OIV38529.1"/>
    <property type="molecule type" value="Genomic_DNA"/>
</dbReference>
<accession>A0A1J7BYI0</accession>
<evidence type="ECO:0000313" key="1">
    <source>
        <dbReference type="EMBL" id="OIV38529.1"/>
    </source>
</evidence>
<dbReference type="AlphaFoldDB" id="A0A1J7BYI0"/>
<protein>
    <submittedName>
        <fullName evidence="1">Uncharacterized protein</fullName>
    </submittedName>
</protein>
<gene>
    <name evidence="1" type="ORF">BIV57_05185</name>
</gene>
<dbReference type="RefSeq" id="WP_071655477.1">
    <property type="nucleotide sequence ID" value="NZ_MLCF01000019.1"/>
</dbReference>
<keyword evidence="2" id="KW-1185">Reference proteome</keyword>
<organism evidence="1 2">
    <name type="scientific">Mangrovactinospora gilvigrisea</name>
    <dbReference type="NCBI Taxonomy" id="1428644"/>
    <lineage>
        <taxon>Bacteria</taxon>
        <taxon>Bacillati</taxon>
        <taxon>Actinomycetota</taxon>
        <taxon>Actinomycetes</taxon>
        <taxon>Kitasatosporales</taxon>
        <taxon>Streptomycetaceae</taxon>
        <taxon>Mangrovactinospora</taxon>
    </lineage>
</organism>
<comment type="caution">
    <text evidence="1">The sequence shown here is derived from an EMBL/GenBank/DDBJ whole genome shotgun (WGS) entry which is preliminary data.</text>
</comment>
<sequence length="510" mass="55250">MLLSGIGGGVESSWSTSSLAGTAARRRRSLAFLAPVFENHLRRAQNPSTIAWSRYDFIALIQLCVDTVALASGLEGSLGAPRTVVLSEMTCAASAMAPDRPAAEHTRVARHVLDRLLRHDERTPYFSVAYADPSAEWRSVTATVRFAFETLAEDGHTLLVNVDKAAVALLLIATDRSPEDEHEAVIAVLRAQVDSGRLDAAIDSAQDALTLSRTYAAAVRRLIDEAERDVTHVSYLTILQPELTRAAHHLDRRLNVDGALRRHLEQLRSNASQGSDAHAVDQLSAALARLDEAVETLTALNTEVIEAAPRWRAAQAAQALSFAPTRNVDPTADLLTALLKGEALPHLPALTPPMPQAVLDITALGDRLSRPPEQPVDVPALPGPAEALTEEAVFEQFPPLFHRAADALREFRIAPGNQVRVTDLLSDVESLFAKPDLSTVVDLAALAGGDADTARLRLRLLIALDALLLWRPDNQPAGDEHWWAIDDGALGDLPDLHLPDLLICHREVQP</sequence>
<proteinExistence type="predicted"/>
<dbReference type="OrthoDB" id="3959275at2"/>
<dbReference type="STRING" id="1428644.BIV57_05185"/>